<dbReference type="AlphaFoldDB" id="A0A8D5U6E2"/>
<evidence type="ECO:0000313" key="2">
    <source>
        <dbReference type="Proteomes" id="UP000825123"/>
    </source>
</evidence>
<organism evidence="1 2">
    <name type="scientific">Stygiolobus caldivivus</name>
    <dbReference type="NCBI Taxonomy" id="2824673"/>
    <lineage>
        <taxon>Archaea</taxon>
        <taxon>Thermoproteota</taxon>
        <taxon>Thermoprotei</taxon>
        <taxon>Sulfolobales</taxon>
        <taxon>Sulfolobaceae</taxon>
        <taxon>Stygiolobus</taxon>
    </lineage>
</organism>
<protein>
    <submittedName>
        <fullName evidence="1">Uncharacterized protein</fullName>
    </submittedName>
</protein>
<dbReference type="EMBL" id="AP024597">
    <property type="protein sequence ID" value="BCU70092.1"/>
    <property type="molecule type" value="Genomic_DNA"/>
</dbReference>
<evidence type="ECO:0000313" key="1">
    <source>
        <dbReference type="EMBL" id="BCU70092.1"/>
    </source>
</evidence>
<gene>
    <name evidence="1" type="ORF">KN1_13890</name>
</gene>
<name>A0A8D5U6E2_9CREN</name>
<dbReference type="Proteomes" id="UP000825123">
    <property type="component" value="Chromosome"/>
</dbReference>
<proteinExistence type="predicted"/>
<sequence>MGLPYVSKVESPFSDYIAFLTGVTHNATLATQYVEKHGLKNAPPFIKDGVYQQGQFHLSHIYCV</sequence>
<dbReference type="KEGG" id="csty:KN1_13890"/>
<keyword evidence="2" id="KW-1185">Reference proteome</keyword>
<reference evidence="1 2" key="1">
    <citation type="submission" date="2021-04" db="EMBL/GenBank/DDBJ databases">
        <title>Complete genome sequence of Stygiolobus sp. KN-1.</title>
        <authorList>
            <person name="Nakamura K."/>
            <person name="Sakai H."/>
            <person name="Kurosawa N."/>
        </authorList>
    </citation>
    <scope>NUCLEOTIDE SEQUENCE [LARGE SCALE GENOMIC DNA]</scope>
    <source>
        <strain evidence="1 2">KN-1</strain>
    </source>
</reference>
<accession>A0A8D5U6E2</accession>